<protein>
    <submittedName>
        <fullName evidence="1">Uncharacterized protein</fullName>
    </submittedName>
</protein>
<keyword evidence="2" id="KW-1185">Reference proteome</keyword>
<name>A0ACB7XCM5_9ERIC</name>
<proteinExistence type="predicted"/>
<reference evidence="1 2" key="1">
    <citation type="journal article" date="2021" name="Hortic Res">
        <title>High-quality reference genome and annotation aids understanding of berry development for evergreen blueberry (Vaccinium darrowii).</title>
        <authorList>
            <person name="Yu J."/>
            <person name="Hulse-Kemp A.M."/>
            <person name="Babiker E."/>
            <person name="Staton M."/>
        </authorList>
    </citation>
    <scope>NUCLEOTIDE SEQUENCE [LARGE SCALE GENOMIC DNA]</scope>
    <source>
        <strain evidence="2">cv. NJ 8807/NJ 8810</strain>
        <tissue evidence="1">Young leaf</tissue>
    </source>
</reference>
<dbReference type="EMBL" id="CM037156">
    <property type="protein sequence ID" value="KAH7838436.1"/>
    <property type="molecule type" value="Genomic_DNA"/>
</dbReference>
<evidence type="ECO:0000313" key="2">
    <source>
        <dbReference type="Proteomes" id="UP000828048"/>
    </source>
</evidence>
<accession>A0ACB7XCM5</accession>
<organism evidence="1 2">
    <name type="scientific">Vaccinium darrowii</name>
    <dbReference type="NCBI Taxonomy" id="229202"/>
    <lineage>
        <taxon>Eukaryota</taxon>
        <taxon>Viridiplantae</taxon>
        <taxon>Streptophyta</taxon>
        <taxon>Embryophyta</taxon>
        <taxon>Tracheophyta</taxon>
        <taxon>Spermatophyta</taxon>
        <taxon>Magnoliopsida</taxon>
        <taxon>eudicotyledons</taxon>
        <taxon>Gunneridae</taxon>
        <taxon>Pentapetalae</taxon>
        <taxon>asterids</taxon>
        <taxon>Ericales</taxon>
        <taxon>Ericaceae</taxon>
        <taxon>Vaccinioideae</taxon>
        <taxon>Vaccinieae</taxon>
        <taxon>Vaccinium</taxon>
    </lineage>
</organism>
<gene>
    <name evidence="1" type="ORF">Vadar_026351</name>
</gene>
<dbReference type="Proteomes" id="UP000828048">
    <property type="component" value="Chromosome 6"/>
</dbReference>
<comment type="caution">
    <text evidence="1">The sequence shown here is derived from an EMBL/GenBank/DDBJ whole genome shotgun (WGS) entry which is preliminary data.</text>
</comment>
<evidence type="ECO:0000313" key="1">
    <source>
        <dbReference type="EMBL" id="KAH7838436.1"/>
    </source>
</evidence>
<sequence>MVEESSTIVTSTPSSASSLILDQLLFHAIIASVSEHVTPFIASTTTSLEAWTKLIGLYANRSCSHIMSLKDLLSKPRDSNPVAECLMTIKTTSDELALIDVPILENNLGLYILNGIG</sequence>